<dbReference type="RefSeq" id="WP_241410863.1">
    <property type="nucleotide sequence ID" value="NZ_JAKZGO010000004.1"/>
</dbReference>
<sequence length="233" mass="25968">MNELTDPCASEIFESIGNASKINSPFEIGTSNPLSNYDFASAIYELFEKSQNFNLIIKNDNISGVNGSTTSGFNNSNGKKEVTITLSNHYLNNATRLSIARTIIHEMVHGYIVHELNSGNFDFMSDFGDKYENYLLDKNPDMNRAQHELMGGYVDMMAFSLKKWDSIFGDGGGNLGDDYYRAMAFGGLFKTNTNTPTDSFKELIPKSSDRLKIKNILKNEQDGNENAKGVKCD</sequence>
<dbReference type="Proteomes" id="UP001165430">
    <property type="component" value="Unassembled WGS sequence"/>
</dbReference>
<proteinExistence type="predicted"/>
<name>A0ABS9VA05_9BACT</name>
<accession>A0ABS9VA05</accession>
<evidence type="ECO:0000313" key="1">
    <source>
        <dbReference type="EMBL" id="MCH7413264.1"/>
    </source>
</evidence>
<keyword evidence="2" id="KW-1185">Reference proteome</keyword>
<evidence type="ECO:0000313" key="2">
    <source>
        <dbReference type="Proteomes" id="UP001165430"/>
    </source>
</evidence>
<evidence type="ECO:0008006" key="3">
    <source>
        <dbReference type="Google" id="ProtNLM"/>
    </source>
</evidence>
<comment type="caution">
    <text evidence="1">The sequence shown here is derived from an EMBL/GenBank/DDBJ whole genome shotgun (WGS) entry which is preliminary data.</text>
</comment>
<reference evidence="1" key="1">
    <citation type="submission" date="2022-03" db="EMBL/GenBank/DDBJ databases">
        <title>De novo assembled genomes of Belliella spp. (Cyclobacteriaceae) strains.</title>
        <authorList>
            <person name="Szabo A."/>
            <person name="Korponai K."/>
            <person name="Felfoldi T."/>
        </authorList>
    </citation>
    <scope>NUCLEOTIDE SEQUENCE</scope>
    <source>
        <strain evidence="1">DSM 111903</strain>
    </source>
</reference>
<dbReference type="EMBL" id="JAKZGO010000004">
    <property type="protein sequence ID" value="MCH7413264.1"/>
    <property type="molecule type" value="Genomic_DNA"/>
</dbReference>
<gene>
    <name evidence="1" type="ORF">MM213_07205</name>
</gene>
<protein>
    <recommendedName>
        <fullName evidence="3">SprT-like family protein</fullName>
    </recommendedName>
</protein>
<organism evidence="1 2">
    <name type="scientific">Belliella alkalica</name>
    <dbReference type="NCBI Taxonomy" id="1730871"/>
    <lineage>
        <taxon>Bacteria</taxon>
        <taxon>Pseudomonadati</taxon>
        <taxon>Bacteroidota</taxon>
        <taxon>Cytophagia</taxon>
        <taxon>Cytophagales</taxon>
        <taxon>Cyclobacteriaceae</taxon>
        <taxon>Belliella</taxon>
    </lineage>
</organism>